<keyword evidence="1" id="KW-1133">Transmembrane helix</keyword>
<organism evidence="2">
    <name type="scientific">Rhizophora mucronata</name>
    <name type="common">Asiatic mangrove</name>
    <dbReference type="NCBI Taxonomy" id="61149"/>
    <lineage>
        <taxon>Eukaryota</taxon>
        <taxon>Viridiplantae</taxon>
        <taxon>Streptophyta</taxon>
        <taxon>Embryophyta</taxon>
        <taxon>Tracheophyta</taxon>
        <taxon>Spermatophyta</taxon>
        <taxon>Magnoliopsida</taxon>
        <taxon>eudicotyledons</taxon>
        <taxon>Gunneridae</taxon>
        <taxon>Pentapetalae</taxon>
        <taxon>rosids</taxon>
        <taxon>fabids</taxon>
        <taxon>Malpighiales</taxon>
        <taxon>Rhizophoraceae</taxon>
        <taxon>Rhizophora</taxon>
    </lineage>
</organism>
<dbReference type="AlphaFoldDB" id="A0A2P2PM79"/>
<keyword evidence="1" id="KW-0812">Transmembrane</keyword>
<sequence length="60" mass="6928">MTQTIQIMVLLGLKSSFYIILYISRIYKAENVPLVGIVISDLFIFILTCKDSYMTEFQSD</sequence>
<protein>
    <submittedName>
        <fullName evidence="2">Uncharacterized protein</fullName>
    </submittedName>
</protein>
<accession>A0A2P2PM79</accession>
<evidence type="ECO:0000313" key="2">
    <source>
        <dbReference type="EMBL" id="MBX55828.1"/>
    </source>
</evidence>
<feature type="transmembrane region" description="Helical" evidence="1">
    <location>
        <begin position="32"/>
        <end position="49"/>
    </location>
</feature>
<proteinExistence type="predicted"/>
<feature type="transmembrane region" description="Helical" evidence="1">
    <location>
        <begin position="7"/>
        <end position="26"/>
    </location>
</feature>
<evidence type="ECO:0000256" key="1">
    <source>
        <dbReference type="SAM" id="Phobius"/>
    </source>
</evidence>
<name>A0A2P2PM79_RHIMU</name>
<reference evidence="2" key="1">
    <citation type="submission" date="2018-02" db="EMBL/GenBank/DDBJ databases">
        <title>Rhizophora mucronata_Transcriptome.</title>
        <authorList>
            <person name="Meera S.P."/>
            <person name="Sreeshan A."/>
            <person name="Augustine A."/>
        </authorList>
    </citation>
    <scope>NUCLEOTIDE SEQUENCE</scope>
    <source>
        <tissue evidence="2">Leaf</tissue>
    </source>
</reference>
<keyword evidence="1" id="KW-0472">Membrane</keyword>
<dbReference type="EMBL" id="GGEC01075344">
    <property type="protein sequence ID" value="MBX55828.1"/>
    <property type="molecule type" value="Transcribed_RNA"/>
</dbReference>